<feature type="transmembrane region" description="Helical" evidence="1">
    <location>
        <begin position="282"/>
        <end position="304"/>
    </location>
</feature>
<evidence type="ECO:0000313" key="3">
    <source>
        <dbReference type="EMBL" id="TWR24583.1"/>
    </source>
</evidence>
<feature type="transmembrane region" description="Helical" evidence="1">
    <location>
        <begin position="12"/>
        <end position="31"/>
    </location>
</feature>
<keyword evidence="3" id="KW-0012">Acyltransferase</keyword>
<dbReference type="PANTHER" id="PTHR23028:SF53">
    <property type="entry name" value="ACYL_TRANSF_3 DOMAIN-CONTAINING PROTEIN"/>
    <property type="match status" value="1"/>
</dbReference>
<dbReference type="Proteomes" id="UP000318010">
    <property type="component" value="Unassembled WGS sequence"/>
</dbReference>
<dbReference type="OrthoDB" id="9767863at2"/>
<dbReference type="GO" id="GO:0016020">
    <property type="term" value="C:membrane"/>
    <property type="evidence" value="ECO:0007669"/>
    <property type="project" value="TreeGrafter"/>
</dbReference>
<feature type="domain" description="Acyltransferase 3" evidence="2">
    <location>
        <begin position="6"/>
        <end position="332"/>
    </location>
</feature>
<name>A0A563TZ74_9SPHI</name>
<evidence type="ECO:0000313" key="4">
    <source>
        <dbReference type="Proteomes" id="UP000318010"/>
    </source>
</evidence>
<feature type="transmembrane region" description="Helical" evidence="1">
    <location>
        <begin position="223"/>
        <end position="239"/>
    </location>
</feature>
<organism evidence="3 4">
    <name type="scientific">Mucilaginibacter achroorhodeus</name>
    <dbReference type="NCBI Taxonomy" id="2599294"/>
    <lineage>
        <taxon>Bacteria</taxon>
        <taxon>Pseudomonadati</taxon>
        <taxon>Bacteroidota</taxon>
        <taxon>Sphingobacteriia</taxon>
        <taxon>Sphingobacteriales</taxon>
        <taxon>Sphingobacteriaceae</taxon>
        <taxon>Mucilaginibacter</taxon>
    </lineage>
</organism>
<keyword evidence="4" id="KW-1185">Reference proteome</keyword>
<feature type="transmembrane region" description="Helical" evidence="1">
    <location>
        <begin position="251"/>
        <end position="270"/>
    </location>
</feature>
<proteinExistence type="predicted"/>
<dbReference type="PANTHER" id="PTHR23028">
    <property type="entry name" value="ACETYLTRANSFERASE"/>
    <property type="match status" value="1"/>
</dbReference>
<dbReference type="InterPro" id="IPR050879">
    <property type="entry name" value="Acyltransferase_3"/>
</dbReference>
<sequence length="350" mass="40804">MRIEQLTFTRFLAAILIVVFHFGNGVFPFNLPGLTTLISFGYIGVSYFFVLSGFVMIVAYGREQSGISFKNYYLNRLAKIYPVYITALILALLVTKPQVEATKLGSETLLIQSFLPRFLPSYNLPDWSLSVELLFYLLYPLLLNLFFLKNRIFKIGVFIVGFWMLSQIINYLLGLHNNGTEIYHNFIYYHPFVHLNEFLAGNFTGLVFLRFLQSEYLRSDKPLLALMLVFILGIAWLRWMQLHGFNWAVNFHNGLLVLFFAPLILFLSLNRGFFAKIFNHSLLVFLGEISYCIYILQLPLYTLFNNWFKLNNPLTALYFYIVFLIACSSIVYLYIEIPGKRLVRKYLKNA</sequence>
<feature type="transmembrane region" description="Helical" evidence="1">
    <location>
        <begin position="193"/>
        <end position="211"/>
    </location>
</feature>
<dbReference type="Pfam" id="PF01757">
    <property type="entry name" value="Acyl_transf_3"/>
    <property type="match status" value="1"/>
</dbReference>
<feature type="transmembrane region" description="Helical" evidence="1">
    <location>
        <begin position="155"/>
        <end position="173"/>
    </location>
</feature>
<dbReference type="InterPro" id="IPR002656">
    <property type="entry name" value="Acyl_transf_3_dom"/>
</dbReference>
<evidence type="ECO:0000256" key="1">
    <source>
        <dbReference type="SAM" id="Phobius"/>
    </source>
</evidence>
<keyword evidence="1" id="KW-0812">Transmembrane</keyword>
<dbReference type="RefSeq" id="WP_146272843.1">
    <property type="nucleotide sequence ID" value="NZ_VOEI01000006.1"/>
</dbReference>
<comment type="caution">
    <text evidence="3">The sequence shown here is derived from an EMBL/GenBank/DDBJ whole genome shotgun (WGS) entry which is preliminary data.</text>
</comment>
<feature type="transmembrane region" description="Helical" evidence="1">
    <location>
        <begin position="81"/>
        <end position="99"/>
    </location>
</feature>
<protein>
    <submittedName>
        <fullName evidence="3">Acyltransferase</fullName>
    </submittedName>
</protein>
<feature type="transmembrane region" description="Helical" evidence="1">
    <location>
        <begin position="316"/>
        <end position="335"/>
    </location>
</feature>
<keyword evidence="3" id="KW-0808">Transferase</keyword>
<feature type="transmembrane region" description="Helical" evidence="1">
    <location>
        <begin position="127"/>
        <end position="148"/>
    </location>
</feature>
<keyword evidence="1" id="KW-1133">Transmembrane helix</keyword>
<dbReference type="GO" id="GO:0000271">
    <property type="term" value="P:polysaccharide biosynthetic process"/>
    <property type="evidence" value="ECO:0007669"/>
    <property type="project" value="TreeGrafter"/>
</dbReference>
<reference evidence="3 4" key="1">
    <citation type="submission" date="2019-07" db="EMBL/GenBank/DDBJ databases">
        <authorList>
            <person name="Kim J."/>
        </authorList>
    </citation>
    <scope>NUCLEOTIDE SEQUENCE [LARGE SCALE GENOMIC DNA]</scope>
    <source>
        <strain evidence="3 4">MJ1a</strain>
    </source>
</reference>
<dbReference type="GO" id="GO:0016747">
    <property type="term" value="F:acyltransferase activity, transferring groups other than amino-acyl groups"/>
    <property type="evidence" value="ECO:0007669"/>
    <property type="project" value="InterPro"/>
</dbReference>
<gene>
    <name evidence="3" type="ORF">FPZ42_15925</name>
</gene>
<accession>A0A563TZ74</accession>
<keyword evidence="1" id="KW-0472">Membrane</keyword>
<feature type="transmembrane region" description="Helical" evidence="1">
    <location>
        <begin position="37"/>
        <end position="60"/>
    </location>
</feature>
<evidence type="ECO:0000259" key="2">
    <source>
        <dbReference type="Pfam" id="PF01757"/>
    </source>
</evidence>
<dbReference type="EMBL" id="VOEI01000006">
    <property type="protein sequence ID" value="TWR24583.1"/>
    <property type="molecule type" value="Genomic_DNA"/>
</dbReference>
<dbReference type="AlphaFoldDB" id="A0A563TZ74"/>